<evidence type="ECO:0000259" key="7">
    <source>
        <dbReference type="Pfam" id="PF14464"/>
    </source>
</evidence>
<sequence>MGVHFPLLTTSASLEQLCTRLGRELLLTAAADRSGFLTVTEIRRTDIADLIIVTLHPEIPTYPVHPIQRDEPIAFLIPDDPDMAPEVYALREDFPGVPHLIRPRVAFPGQLCLFDRPYAEYRARLSGQHLVERTLLWLKLTALGTLHGEDQPLEALMHRRAGFLVLPAAMRTGAFQPLDLVSRRDDPNSPFQVIVPREGGTEVALLQVITKTMTHGVIRREPRTLGDLHTLLLTEVGTDLLSVLGRQLRDHYGDVSRYGQRLVILHLRLPKSRTAGEPFSSTEDLAFMMRDTTLSQLGQVLDVWEPDGAGGMGMLLGTVPYPEKCSSVALDTITVLFDTSRQGRAAMSGLPSDDRRFVALGAGALGSQVVTNLVRAGQGTWVVADDDVVLPHNLVRHALFNDIAGWNKAKVLSHDLNRTFQDTQVVGLSGDALKPRPDLQAHLDAADVILDFTASSPVGRRLALSPERGRRASAFLNPTGQDLVLLVESSDRQVRLDHLEHSYLQALVDRDEHTSHYGSVPAHLRYGGGCRDISAQLPQDLLALHAATVSRALRRALAQEAASAVLWRTDDDGAVTVHPLPTGPYVQTQVSGWIVHVDPQVIATARAHRDTALSQSLPVETGGTLVGSIDLDRQHLFVTGLRPPPTDSRHYPAAFERGVEALRSEIEHIEARSAGALTYLGEWHTHPRGFAAQPSRDDQTLLAWLHGIMAPSGFPGVMLIIGEHDERWLVQSPQTEVIHGPE</sequence>
<dbReference type="InterPro" id="IPR000594">
    <property type="entry name" value="ThiF_NAD_FAD-bd"/>
</dbReference>
<keyword evidence="8" id="KW-0548">Nucleotidyltransferase</keyword>
<evidence type="ECO:0000259" key="6">
    <source>
        <dbReference type="Pfam" id="PF00899"/>
    </source>
</evidence>
<evidence type="ECO:0000313" key="9">
    <source>
        <dbReference type="Proteomes" id="UP001595803"/>
    </source>
</evidence>
<proteinExistence type="predicted"/>
<dbReference type="InterPro" id="IPR032865">
    <property type="entry name" value="Prok-E2_A"/>
</dbReference>
<organism evidence="8 9">
    <name type="scientific">Deinococcus rufus</name>
    <dbReference type="NCBI Taxonomy" id="2136097"/>
    <lineage>
        <taxon>Bacteria</taxon>
        <taxon>Thermotogati</taxon>
        <taxon>Deinococcota</taxon>
        <taxon>Deinococci</taxon>
        <taxon>Deinococcales</taxon>
        <taxon>Deinococcaceae</taxon>
        <taxon>Deinococcus</taxon>
    </lineage>
</organism>
<accession>A0ABV7Z9N9</accession>
<keyword evidence="8" id="KW-0808">Transferase</keyword>
<dbReference type="Pfam" id="PF14464">
    <property type="entry name" value="Prok-JAB"/>
    <property type="match status" value="1"/>
</dbReference>
<name>A0ABV7Z9N9_9DEIO</name>
<evidence type="ECO:0000256" key="1">
    <source>
        <dbReference type="ARBA" id="ARBA00022670"/>
    </source>
</evidence>
<dbReference type="InterPro" id="IPR028090">
    <property type="entry name" value="JAB_dom_prok"/>
</dbReference>
<evidence type="ECO:0000256" key="3">
    <source>
        <dbReference type="ARBA" id="ARBA00022801"/>
    </source>
</evidence>
<feature type="domain" description="THIF-type NAD/FAD binding fold" evidence="6">
    <location>
        <begin position="356"/>
        <end position="453"/>
    </location>
</feature>
<dbReference type="SUPFAM" id="SSF69572">
    <property type="entry name" value="Activating enzymes of the ubiquitin-like proteins"/>
    <property type="match status" value="1"/>
</dbReference>
<keyword evidence="3" id="KW-0378">Hydrolase</keyword>
<keyword evidence="4" id="KW-0862">Zinc</keyword>
<dbReference type="EMBL" id="JBHRZG010000009">
    <property type="protein sequence ID" value="MFC3832846.1"/>
    <property type="molecule type" value="Genomic_DNA"/>
</dbReference>
<reference evidence="9" key="1">
    <citation type="journal article" date="2019" name="Int. J. Syst. Evol. Microbiol.">
        <title>The Global Catalogue of Microorganisms (GCM) 10K type strain sequencing project: providing services to taxonomists for standard genome sequencing and annotation.</title>
        <authorList>
            <consortium name="The Broad Institute Genomics Platform"/>
            <consortium name="The Broad Institute Genome Sequencing Center for Infectious Disease"/>
            <person name="Wu L."/>
            <person name="Ma J."/>
        </authorList>
    </citation>
    <scope>NUCLEOTIDE SEQUENCE [LARGE SCALE GENOMIC DNA]</scope>
    <source>
        <strain evidence="9">CCTCC AB 2017081</strain>
    </source>
</reference>
<dbReference type="Pfam" id="PF14457">
    <property type="entry name" value="Prok-E2_A"/>
    <property type="match status" value="1"/>
</dbReference>
<evidence type="ECO:0000256" key="4">
    <source>
        <dbReference type="ARBA" id="ARBA00022833"/>
    </source>
</evidence>
<dbReference type="InterPro" id="IPR035985">
    <property type="entry name" value="Ubiquitin-activating_enz"/>
</dbReference>
<evidence type="ECO:0000256" key="2">
    <source>
        <dbReference type="ARBA" id="ARBA00022723"/>
    </source>
</evidence>
<dbReference type="Proteomes" id="UP001595803">
    <property type="component" value="Unassembled WGS sequence"/>
</dbReference>
<dbReference type="SUPFAM" id="SSF102712">
    <property type="entry name" value="JAB1/MPN domain"/>
    <property type="match status" value="1"/>
</dbReference>
<dbReference type="Gene3D" id="3.40.50.720">
    <property type="entry name" value="NAD(P)-binding Rossmann-like Domain"/>
    <property type="match status" value="1"/>
</dbReference>
<comment type="caution">
    <text evidence="8">The sequence shown here is derived from an EMBL/GenBank/DDBJ whole genome shotgun (WGS) entry which is preliminary data.</text>
</comment>
<feature type="domain" description="JAB" evidence="7">
    <location>
        <begin position="615"/>
        <end position="722"/>
    </location>
</feature>
<dbReference type="RefSeq" id="WP_322474750.1">
    <property type="nucleotide sequence ID" value="NZ_JBHRZG010000009.1"/>
</dbReference>
<dbReference type="Pfam" id="PF00899">
    <property type="entry name" value="ThiF"/>
    <property type="match status" value="1"/>
</dbReference>
<dbReference type="GO" id="GO:0016779">
    <property type="term" value="F:nucleotidyltransferase activity"/>
    <property type="evidence" value="ECO:0007669"/>
    <property type="project" value="UniProtKB-KW"/>
</dbReference>
<keyword evidence="5" id="KW-0482">Metalloprotease</keyword>
<keyword evidence="2" id="KW-0479">Metal-binding</keyword>
<gene>
    <name evidence="8" type="ORF">ACFOSB_08245</name>
</gene>
<evidence type="ECO:0000313" key="8">
    <source>
        <dbReference type="EMBL" id="MFC3832846.1"/>
    </source>
</evidence>
<evidence type="ECO:0000256" key="5">
    <source>
        <dbReference type="ARBA" id="ARBA00023049"/>
    </source>
</evidence>
<keyword evidence="9" id="KW-1185">Reference proteome</keyword>
<keyword evidence="1" id="KW-0645">Protease</keyword>
<dbReference type="Gene3D" id="3.40.140.10">
    <property type="entry name" value="Cytidine Deaminase, domain 2"/>
    <property type="match status" value="1"/>
</dbReference>
<protein>
    <submittedName>
        <fullName evidence="8">ThiF family adenylyltransferase</fullName>
    </submittedName>
</protein>